<evidence type="ECO:0000259" key="6">
    <source>
        <dbReference type="PROSITE" id="PS50235"/>
    </source>
</evidence>
<dbReference type="EMBL" id="GFAC01000722">
    <property type="protein sequence ID" value="JAT98466.1"/>
    <property type="molecule type" value="mRNA"/>
</dbReference>
<dbReference type="SUPFAM" id="SSF140856">
    <property type="entry name" value="USP8 N-terminal domain-like"/>
    <property type="match status" value="1"/>
</dbReference>
<dbReference type="InterPro" id="IPR028889">
    <property type="entry name" value="USP"/>
</dbReference>
<evidence type="ECO:0000256" key="2">
    <source>
        <dbReference type="ARBA" id="ARBA00009085"/>
    </source>
</evidence>
<dbReference type="Pfam" id="PF08969">
    <property type="entry name" value="USP8_dimer"/>
    <property type="match status" value="1"/>
</dbReference>
<dbReference type="Gene3D" id="3.40.250.10">
    <property type="entry name" value="Rhodanese-like domain"/>
    <property type="match status" value="1"/>
</dbReference>
<dbReference type="EC" id="3.4.19.12" evidence="3"/>
<keyword evidence="7" id="KW-0378">Hydrolase</keyword>
<feature type="compositionally biased region" description="Polar residues" evidence="4">
    <location>
        <begin position="613"/>
        <end position="631"/>
    </location>
</feature>
<dbReference type="InterPro" id="IPR015063">
    <property type="entry name" value="USP8_dimer"/>
</dbReference>
<protein>
    <recommendedName>
        <fullName evidence="3">ubiquitinyl hydrolase 1</fullName>
        <ecNumber evidence="3">3.4.19.12</ecNumber>
    </recommendedName>
</protein>
<dbReference type="PROSITE" id="PS50235">
    <property type="entry name" value="USP_3"/>
    <property type="match status" value="1"/>
</dbReference>
<feature type="region of interest" description="Disordered" evidence="4">
    <location>
        <begin position="372"/>
        <end position="397"/>
    </location>
</feature>
<dbReference type="GO" id="GO:0016579">
    <property type="term" value="P:protein deubiquitination"/>
    <property type="evidence" value="ECO:0007669"/>
    <property type="project" value="InterPro"/>
</dbReference>
<dbReference type="InterPro" id="IPR036873">
    <property type="entry name" value="Rhodanese-like_dom_sf"/>
</dbReference>
<dbReference type="CDD" id="cd02674">
    <property type="entry name" value="Peptidase_C19R"/>
    <property type="match status" value="1"/>
</dbReference>
<feature type="domain" description="USP" evidence="6">
    <location>
        <begin position="700"/>
        <end position="1042"/>
    </location>
</feature>
<dbReference type="Gene3D" id="1.20.58.80">
    <property type="entry name" value="Phosphotransferase system, lactose/cellobiose-type IIA subunit"/>
    <property type="match status" value="1"/>
</dbReference>
<reference evidence="7" key="1">
    <citation type="journal article" date="2017" name="Front. Cell. Infect. Microbiol.">
        <title>The Distinct Transcriptional Response of the Midgut of Amblyomma sculptum and Amblyomma aureolatum Ticks to Rickettsia rickettsii Correlates to Their Differences in Susceptibility to Infection.</title>
        <authorList>
            <person name="Martins L.A."/>
            <person name="Galletti M.F.B.M."/>
            <person name="Ribeiro J.M."/>
            <person name="Fujita A."/>
            <person name="Costa F.B."/>
            <person name="Labruna M.B."/>
            <person name="Daffre S."/>
            <person name="Fogaca A.C."/>
        </authorList>
    </citation>
    <scope>NUCLEOTIDE SEQUENCE</scope>
</reference>
<evidence type="ECO:0000256" key="4">
    <source>
        <dbReference type="SAM" id="MobiDB-lite"/>
    </source>
</evidence>
<dbReference type="AlphaFoldDB" id="A0A1E1XHB2"/>
<dbReference type="InterPro" id="IPR018200">
    <property type="entry name" value="USP_CS"/>
</dbReference>
<evidence type="ECO:0000256" key="1">
    <source>
        <dbReference type="ARBA" id="ARBA00000707"/>
    </source>
</evidence>
<dbReference type="SUPFAM" id="SSF54001">
    <property type="entry name" value="Cysteine proteinases"/>
    <property type="match status" value="1"/>
</dbReference>
<dbReference type="PROSITE" id="PS00973">
    <property type="entry name" value="USP_2"/>
    <property type="match status" value="1"/>
</dbReference>
<dbReference type="SMART" id="SM00450">
    <property type="entry name" value="RHOD"/>
    <property type="match status" value="1"/>
</dbReference>
<dbReference type="SUPFAM" id="SSF52821">
    <property type="entry name" value="Rhodanese/Cell cycle control phosphatase"/>
    <property type="match status" value="1"/>
</dbReference>
<accession>A0A1E1XHB2</accession>
<comment type="catalytic activity">
    <reaction evidence="1">
        <text>Thiol-dependent hydrolysis of ester, thioester, amide, peptide and isopeptide bonds formed by the C-terminal Gly of ubiquitin (a 76-residue protein attached to proteins as an intracellular targeting signal).</text>
        <dbReference type="EC" id="3.4.19.12"/>
    </reaction>
</comment>
<dbReference type="InterPro" id="IPR001394">
    <property type="entry name" value="Peptidase_C19_UCH"/>
</dbReference>
<comment type="similarity">
    <text evidence="2">Belongs to the peptidase C19 family.</text>
</comment>
<feature type="region of interest" description="Disordered" evidence="4">
    <location>
        <begin position="133"/>
        <end position="175"/>
    </location>
</feature>
<feature type="compositionally biased region" description="Low complexity" evidence="4">
    <location>
        <begin position="141"/>
        <end position="175"/>
    </location>
</feature>
<feature type="region of interest" description="Disordered" evidence="4">
    <location>
        <begin position="544"/>
        <end position="662"/>
    </location>
</feature>
<evidence type="ECO:0000256" key="3">
    <source>
        <dbReference type="ARBA" id="ARBA00012759"/>
    </source>
</evidence>
<name>A0A1E1XHB2_9ACAR</name>
<evidence type="ECO:0000313" key="7">
    <source>
        <dbReference type="EMBL" id="JAT98466.1"/>
    </source>
</evidence>
<feature type="compositionally biased region" description="Low complexity" evidence="4">
    <location>
        <begin position="632"/>
        <end position="648"/>
    </location>
</feature>
<organism evidence="7">
    <name type="scientific">Amblyomma aureolatum</name>
    <dbReference type="NCBI Taxonomy" id="187763"/>
    <lineage>
        <taxon>Eukaryota</taxon>
        <taxon>Metazoa</taxon>
        <taxon>Ecdysozoa</taxon>
        <taxon>Arthropoda</taxon>
        <taxon>Chelicerata</taxon>
        <taxon>Arachnida</taxon>
        <taxon>Acari</taxon>
        <taxon>Parasitiformes</taxon>
        <taxon>Ixodida</taxon>
        <taxon>Ixodoidea</taxon>
        <taxon>Ixodidae</taxon>
        <taxon>Amblyomminae</taxon>
        <taxon>Amblyomma</taxon>
    </lineage>
</organism>
<dbReference type="GO" id="GO:0004843">
    <property type="term" value="F:cysteine-type deubiquitinase activity"/>
    <property type="evidence" value="ECO:0007669"/>
    <property type="project" value="UniProtKB-EC"/>
</dbReference>
<dbReference type="InterPro" id="IPR050185">
    <property type="entry name" value="Ub_carboxyl-term_hydrolase"/>
</dbReference>
<dbReference type="InterPro" id="IPR001763">
    <property type="entry name" value="Rhodanese-like_dom"/>
</dbReference>
<proteinExistence type="evidence at transcript level"/>
<evidence type="ECO:0000259" key="5">
    <source>
        <dbReference type="PROSITE" id="PS50206"/>
    </source>
</evidence>
<dbReference type="PROSITE" id="PS50206">
    <property type="entry name" value="RHODANESE_3"/>
    <property type="match status" value="1"/>
</dbReference>
<dbReference type="PROSITE" id="PS00972">
    <property type="entry name" value="USP_1"/>
    <property type="match status" value="1"/>
</dbReference>
<dbReference type="InterPro" id="IPR038765">
    <property type="entry name" value="Papain-like_cys_pep_sf"/>
</dbReference>
<feature type="compositionally biased region" description="Basic and acidic residues" evidence="4">
    <location>
        <begin position="544"/>
        <end position="573"/>
    </location>
</feature>
<dbReference type="Pfam" id="PF00443">
    <property type="entry name" value="UCH"/>
    <property type="match status" value="1"/>
</dbReference>
<sequence>MKMPTAAKSLHLASSFEELMKRVDADTKSLKDKYFKGTHLRMLCTSAKKVLEAADLDKNTGDEERSFLLYMRYFSMVEFIRKHKDYSKTKASFDQLMMVDHCARVMDTLEQQKRSLQKRYAILKDAKEAEAKEKKAEEEAAAVAAEQTQRPTTQQPEPARPQPVNTVEPAPAATTPVTTQLSAFKLLEMLQDNDTKVLVMDARPRQDFLLSHLKSADCISIPEEVLKPGIIAEELSRSIPEESMELFEQRHLVDFVVLLDWRSADVPENNQAPLRVLKDAIYKWSTQKLLKSEPMVLKDGFEDWLIRFPTHATNPHARVPVSVPDTLVNNDTDTTDGVYYPDPDHLFVEAVKGGAHQVKPPDANRAVANMPAVDRSKKPSLSNGPVTPKVANGSCPPESLGVGARKGSNTGLQVDPVLKPLPGGPFSELGQDGDSGELEPLENIRQTENLKQKLLDLTKDQLASEQEFELLRERKAREAEEELRRSVQEREEALQAHIRQLEKERAQVEQRVTDLTKSNQLFQQKLKEKDKELVRIAQLNEEQRRADKEVHKLREERKRKEQQEREDAPKDLGGRIAVDKATTPPRSLKPAAVNGAKSLGPNAALQERPQTAPMRNNSGLTRSRSFPNLSMATEETSAESAAAASSSTVPQFDRTLKPSQSVETNTAVICRQPRARTGEVFYPRVRSISPSSGQEFKRSAGLRNLGNTCYMNATLQCLANTIPLALHFLSDRYKADINRDTHRGAGGETAHEFKNLLAQMYYNDKSVSPKGFKCLMGRLFSVYAGYEQQDAHEFLLNFIDKLHEDLNRARHRKGPPAPLPALADEASLSLDARINHFWCQHVDRHLSVISDLFEGLLVSNLTCLVCRKSSSSFEVFSCLSLPIPANTGSVCYLQDCLKLFLETESMSGEAAWDCPSCKQKRKAEKRMIIARLPKILVIQFNRFRCETAWQSKKLQTYVHFPISAFDMNCYVDHTRVDTQRRPPYHLYAFLNHYGTLATGHYIAYCRAGLQGQWYMYDDASVTEVTLSESDKRNAYILFYTSVDMRHQFSSHP</sequence>
<dbReference type="PANTHER" id="PTHR21646">
    <property type="entry name" value="UBIQUITIN CARBOXYL-TERMINAL HYDROLASE"/>
    <property type="match status" value="1"/>
</dbReference>
<feature type="domain" description="Rhodanese" evidence="5">
    <location>
        <begin position="193"/>
        <end position="313"/>
    </location>
</feature>
<dbReference type="PANTHER" id="PTHR21646:SF11">
    <property type="entry name" value="INACTIVE UBIQUITIN CARBOXYL-TERMINAL HYDROLASE 50"/>
    <property type="match status" value="1"/>
</dbReference>
<dbReference type="Gene3D" id="3.90.70.10">
    <property type="entry name" value="Cysteine proteinases"/>
    <property type="match status" value="1"/>
</dbReference>